<feature type="region of interest" description="Disordered" evidence="1">
    <location>
        <begin position="181"/>
        <end position="211"/>
    </location>
</feature>
<keyword evidence="2" id="KW-0812">Transmembrane</keyword>
<dbReference type="EMBL" id="CAWVOH010000002">
    <property type="protein sequence ID" value="CAK8054344.1"/>
    <property type="molecule type" value="Genomic_DNA"/>
</dbReference>
<name>A0ABM9N5B7_9LACO</name>
<dbReference type="InterPro" id="IPR032083">
    <property type="entry name" value="DUF4811"/>
</dbReference>
<gene>
    <name evidence="3" type="ORF">R54876_GBNLAHCA_00910</name>
</gene>
<feature type="transmembrane region" description="Helical" evidence="2">
    <location>
        <begin position="23"/>
        <end position="46"/>
    </location>
</feature>
<keyword evidence="4" id="KW-1185">Reference proteome</keyword>
<dbReference type="Proteomes" id="UP001314241">
    <property type="component" value="Unassembled WGS sequence"/>
</dbReference>
<evidence type="ECO:0000256" key="1">
    <source>
        <dbReference type="SAM" id="MobiDB-lite"/>
    </source>
</evidence>
<organism evidence="3 4">
    <name type="scientific">Eupransor demetentiae</name>
    <dbReference type="NCBI Taxonomy" id="3109584"/>
    <lineage>
        <taxon>Bacteria</taxon>
        <taxon>Bacillati</taxon>
        <taxon>Bacillota</taxon>
        <taxon>Bacilli</taxon>
        <taxon>Lactobacillales</taxon>
        <taxon>Lactobacillaceae</taxon>
        <taxon>Eupransor</taxon>
    </lineage>
</organism>
<dbReference type="RefSeq" id="WP_349641897.1">
    <property type="nucleotide sequence ID" value="NZ_CAWVOH010000002.1"/>
</dbReference>
<protein>
    <recommendedName>
        <fullName evidence="5">DUF4811 domain-containing protein</fullName>
    </recommendedName>
</protein>
<evidence type="ECO:0000256" key="2">
    <source>
        <dbReference type="SAM" id="Phobius"/>
    </source>
</evidence>
<keyword evidence="2" id="KW-1133">Transmembrane helix</keyword>
<feature type="compositionally biased region" description="Polar residues" evidence="1">
    <location>
        <begin position="188"/>
        <end position="205"/>
    </location>
</feature>
<keyword evidence="2" id="KW-0472">Membrane</keyword>
<comment type="caution">
    <text evidence="3">The sequence shown here is derived from an EMBL/GenBank/DDBJ whole genome shotgun (WGS) entry which is preliminary data.</text>
</comment>
<dbReference type="Pfam" id="PF16069">
    <property type="entry name" value="DUF4811"/>
    <property type="match status" value="1"/>
</dbReference>
<reference evidence="3 4" key="1">
    <citation type="submission" date="2024-01" db="EMBL/GenBank/DDBJ databases">
        <authorList>
            <person name="Botero Cardona J."/>
        </authorList>
    </citation>
    <scope>NUCLEOTIDE SEQUENCE [LARGE SCALE GENOMIC DNA]</scope>
    <source>
        <strain evidence="3 4">LMG 33000</strain>
    </source>
</reference>
<evidence type="ECO:0000313" key="4">
    <source>
        <dbReference type="Proteomes" id="UP001314241"/>
    </source>
</evidence>
<accession>A0ABM9N5B7</accession>
<proteinExistence type="predicted"/>
<sequence length="211" mass="23626">MIILLLLIFVIFAFYTILYLEKPLWRILGGVIGFAGIIASVALITANMHDHFGMKTETVTSKTQIYSAASTASSDDYGVLLYQPLGTNGKENVYIYRSQKNSLQPKPTEPDLKTTTKRQSISGEKAYLYTKTTRYVYKNGFWSFLFGWADNNKEIKTRTQTYQIPDNWIALSTAQAKQLQKKLKADPSSASDSQGSAEDQVSNLKQALGIK</sequence>
<evidence type="ECO:0008006" key="5">
    <source>
        <dbReference type="Google" id="ProtNLM"/>
    </source>
</evidence>
<evidence type="ECO:0000313" key="3">
    <source>
        <dbReference type="EMBL" id="CAK8054344.1"/>
    </source>
</evidence>